<keyword evidence="2" id="KW-1185">Reference proteome</keyword>
<reference evidence="1 2" key="1">
    <citation type="submission" date="2019-08" db="EMBL/GenBank/DDBJ databases">
        <title>In-depth cultivation of the pig gut microbiome towards novel bacterial diversity and tailored functional studies.</title>
        <authorList>
            <person name="Wylensek D."/>
            <person name="Hitch T.C.A."/>
            <person name="Clavel T."/>
        </authorList>
    </citation>
    <scope>NUCLEOTIDE SEQUENCE [LARGE SCALE GENOMIC DNA]</scope>
    <source>
        <strain evidence="1 2">WCA-MUC-591-APC-3H</strain>
    </source>
</reference>
<name>A0A6L5Y5R2_9FIRM</name>
<gene>
    <name evidence="1" type="ORF">FYJ64_02490</name>
</gene>
<accession>A0A6L5Y5R2</accession>
<protein>
    <submittedName>
        <fullName evidence="1">EcsC family protein</fullName>
    </submittedName>
</protein>
<dbReference type="PANTHER" id="PTHR41260">
    <property type="entry name" value="PROTEIN ECSC"/>
    <property type="match status" value="1"/>
</dbReference>
<proteinExistence type="predicted"/>
<dbReference type="EMBL" id="VUMZ01000002">
    <property type="protein sequence ID" value="MST51197.1"/>
    <property type="molecule type" value="Genomic_DNA"/>
</dbReference>
<sequence length="299" mass="34191">MPNSMRRDYQTLLTISPPSFRITCYTILKEEEVIMTTPWQKEWNRMQRQEYEYLQKGRFRKESRLNRLLEKHIPDALQDKLDLAFSKAFELIFEKGTGVIEKTYNKNGIEESFVEEREEALSRGDRESLRHISNKAGAAGGRNLLFSGGAGIGMGILGVGLPDIPLFTATMLKGIYEIALHFGYSYDTPQEKYFILRIIEASLCCGKELDKQNAQINRFLDRPELPKDYDQRAQIRKSSAALSTELLYMKFLQGVPVVGAVGGAYDAIYMNKITKYAQLKYHRRFLIDHSDPLDGPALA</sequence>
<dbReference type="InterPro" id="IPR024787">
    <property type="entry name" value="EcsC"/>
</dbReference>
<dbReference type="PANTHER" id="PTHR41260:SF1">
    <property type="entry name" value="PROTEIN ECSC"/>
    <property type="match status" value="1"/>
</dbReference>
<evidence type="ECO:0000313" key="1">
    <source>
        <dbReference type="EMBL" id="MST51197.1"/>
    </source>
</evidence>
<dbReference type="AlphaFoldDB" id="A0A6L5Y5R2"/>
<dbReference type="Pfam" id="PF12787">
    <property type="entry name" value="EcsC"/>
    <property type="match status" value="1"/>
</dbReference>
<dbReference type="Proteomes" id="UP000474676">
    <property type="component" value="Unassembled WGS sequence"/>
</dbReference>
<organism evidence="1 2">
    <name type="scientific">Hornefia butyriciproducens</name>
    <dbReference type="NCBI Taxonomy" id="2652293"/>
    <lineage>
        <taxon>Bacteria</taxon>
        <taxon>Bacillati</taxon>
        <taxon>Bacillota</taxon>
        <taxon>Clostridia</taxon>
        <taxon>Peptostreptococcales</taxon>
        <taxon>Anaerovoracaceae</taxon>
        <taxon>Hornefia</taxon>
    </lineage>
</organism>
<evidence type="ECO:0000313" key="2">
    <source>
        <dbReference type="Proteomes" id="UP000474676"/>
    </source>
</evidence>
<comment type="caution">
    <text evidence="1">The sequence shown here is derived from an EMBL/GenBank/DDBJ whole genome shotgun (WGS) entry which is preliminary data.</text>
</comment>